<dbReference type="InterPro" id="IPR025770">
    <property type="entry name" value="PPMT_MeTrfase"/>
</dbReference>
<dbReference type="PANTHER" id="PTHR12714">
    <property type="entry name" value="PROTEIN-S ISOPRENYLCYSTEINE O-METHYLTRANSFERASE"/>
    <property type="match status" value="1"/>
</dbReference>
<evidence type="ECO:0000256" key="12">
    <source>
        <dbReference type="RuleBase" id="RU362022"/>
    </source>
</evidence>
<dbReference type="GO" id="GO:0032259">
    <property type="term" value="P:methylation"/>
    <property type="evidence" value="ECO:0007669"/>
    <property type="project" value="UniProtKB-KW"/>
</dbReference>
<dbReference type="GO" id="GO:0004671">
    <property type="term" value="F:protein C-terminal S-isoprenylcysteine carboxyl O-methyltransferase activity"/>
    <property type="evidence" value="ECO:0007669"/>
    <property type="project" value="UniProtKB-EC"/>
</dbReference>
<evidence type="ECO:0000256" key="4">
    <source>
        <dbReference type="ARBA" id="ARBA00022507"/>
    </source>
</evidence>
<protein>
    <recommendedName>
        <fullName evidence="11 12">Protein-S-isoprenylcysteine O-methyltransferase</fullName>
        <ecNumber evidence="3 12">2.1.1.100</ecNumber>
    </recommendedName>
</protein>
<dbReference type="Proteomes" id="UP000750334">
    <property type="component" value="Unassembled WGS sequence"/>
</dbReference>
<feature type="transmembrane region" description="Helical" evidence="12">
    <location>
        <begin position="67"/>
        <end position="86"/>
    </location>
</feature>
<sequence>MSNFSYKQARTNEDSSSDSDSPIIIDNKLYADITQNEPHTISLTSFILGIILGVFIGLFPTLRFKSINFYIIALSLFHFLEYYITAKYNPGKVHSDSFLLFGNGKEYLGAHTFALLECLMEYAFWPQSKRTEGIRYYIVFIGVILTIFGQYIRTLAMKTAAQSFSHIIKRKKENNHVLVTYGLYSMFRHPSYFGFFWWAIGLQLVLLNPLSLIVFTLVLWKFFNQRIKVEEKYLISFFGNDYINYKKHTNVWIPFIN</sequence>
<evidence type="ECO:0000256" key="5">
    <source>
        <dbReference type="ARBA" id="ARBA00022603"/>
    </source>
</evidence>
<evidence type="ECO:0000256" key="2">
    <source>
        <dbReference type="ARBA" id="ARBA00009140"/>
    </source>
</evidence>
<keyword evidence="12" id="KW-0256">Endoplasmic reticulum</keyword>
<feature type="transmembrane region" description="Helical" evidence="12">
    <location>
        <begin position="136"/>
        <end position="152"/>
    </location>
</feature>
<dbReference type="OrthoDB" id="422086at2759"/>
<comment type="catalytic activity">
    <reaction evidence="12">
        <text>[protein]-C-terminal S-[(2E,6E)-farnesyl]-L-cysteine + S-adenosyl-L-methionine = [protein]-C-terminal S-[(2E,6E)-farnesyl]-L-cysteine methyl ester + S-adenosyl-L-homocysteine</text>
        <dbReference type="Rhea" id="RHEA:21672"/>
        <dbReference type="Rhea" id="RHEA-COMP:12125"/>
        <dbReference type="Rhea" id="RHEA-COMP:12126"/>
        <dbReference type="ChEBI" id="CHEBI:57856"/>
        <dbReference type="ChEBI" id="CHEBI:59789"/>
        <dbReference type="ChEBI" id="CHEBI:90510"/>
        <dbReference type="ChEBI" id="CHEBI:90511"/>
        <dbReference type="EC" id="2.1.1.100"/>
    </reaction>
</comment>
<keyword evidence="5 12" id="KW-0489">Methyltransferase</keyword>
<keyword evidence="8 12" id="KW-0812">Transmembrane</keyword>
<keyword evidence="14" id="KW-1185">Reference proteome</keyword>
<dbReference type="Gene3D" id="1.20.120.1630">
    <property type="match status" value="1"/>
</dbReference>
<evidence type="ECO:0000256" key="7">
    <source>
        <dbReference type="ARBA" id="ARBA00022691"/>
    </source>
</evidence>
<dbReference type="FunFam" id="1.20.120.1630:FF:000018">
    <property type="entry name" value="Protein-S-isoprenylcysteine O-methyltransferase"/>
    <property type="match status" value="1"/>
</dbReference>
<dbReference type="EMBL" id="PUHR01000087">
    <property type="protein sequence ID" value="KAG0667915.1"/>
    <property type="molecule type" value="Genomic_DNA"/>
</dbReference>
<keyword evidence="9 12" id="KW-1133">Transmembrane helix</keyword>
<evidence type="ECO:0000313" key="14">
    <source>
        <dbReference type="Proteomes" id="UP000750334"/>
    </source>
</evidence>
<dbReference type="GO" id="GO:0007323">
    <property type="term" value="P:peptide pheromone maturation"/>
    <property type="evidence" value="ECO:0007669"/>
    <property type="project" value="UniProtKB-ARBA"/>
</dbReference>
<organism evidence="13 14">
    <name type="scientific">Maudiozyma exigua</name>
    <name type="common">Yeast</name>
    <name type="synonym">Kazachstania exigua</name>
    <dbReference type="NCBI Taxonomy" id="34358"/>
    <lineage>
        <taxon>Eukaryota</taxon>
        <taxon>Fungi</taxon>
        <taxon>Dikarya</taxon>
        <taxon>Ascomycota</taxon>
        <taxon>Saccharomycotina</taxon>
        <taxon>Saccharomycetes</taxon>
        <taxon>Saccharomycetales</taxon>
        <taxon>Saccharomycetaceae</taxon>
        <taxon>Maudiozyma</taxon>
    </lineage>
</organism>
<comment type="similarity">
    <text evidence="2 12">Belongs to the class VI-like SAM-binding methyltransferase superfamily. Isoprenylcysteine carboxyl methyltransferase family.</text>
</comment>
<comment type="subcellular location">
    <subcellularLocation>
        <location evidence="12">Endoplasmic reticulum membrane</location>
        <topology evidence="12">Multi-pass membrane protein</topology>
    </subcellularLocation>
    <subcellularLocation>
        <location evidence="1">Membrane</location>
        <topology evidence="1">Multi-pass membrane protein</topology>
    </subcellularLocation>
</comment>
<feature type="transmembrane region" description="Helical" evidence="12">
    <location>
        <begin position="195"/>
        <end position="220"/>
    </location>
</feature>
<dbReference type="GO" id="GO:0019236">
    <property type="term" value="P:response to pheromone"/>
    <property type="evidence" value="ECO:0007669"/>
    <property type="project" value="UniProtKB-KW"/>
</dbReference>
<evidence type="ECO:0000256" key="6">
    <source>
        <dbReference type="ARBA" id="ARBA00022679"/>
    </source>
</evidence>
<feature type="transmembrane region" description="Helical" evidence="12">
    <location>
        <begin position="41"/>
        <end position="60"/>
    </location>
</feature>
<evidence type="ECO:0000256" key="8">
    <source>
        <dbReference type="ARBA" id="ARBA00022692"/>
    </source>
</evidence>
<proteinExistence type="inferred from homology"/>
<dbReference type="Pfam" id="PF04140">
    <property type="entry name" value="ICMT"/>
    <property type="match status" value="1"/>
</dbReference>
<dbReference type="AlphaFoldDB" id="A0A9P6WC16"/>
<reference evidence="13 14" key="1">
    <citation type="submission" date="2020-11" db="EMBL/GenBank/DDBJ databases">
        <title>Kefir isolates.</title>
        <authorList>
            <person name="Marcisauskas S."/>
            <person name="Kim Y."/>
            <person name="Blasche S."/>
        </authorList>
    </citation>
    <scope>NUCLEOTIDE SEQUENCE [LARGE SCALE GENOMIC DNA]</scope>
    <source>
        <strain evidence="13 14">OG2</strain>
    </source>
</reference>
<keyword evidence="7 12" id="KW-0949">S-adenosyl-L-methionine</keyword>
<keyword evidence="6" id="KW-0808">Transferase</keyword>
<dbReference type="InterPro" id="IPR007269">
    <property type="entry name" value="ICMT_MeTrfase"/>
</dbReference>
<evidence type="ECO:0000256" key="10">
    <source>
        <dbReference type="ARBA" id="ARBA00023136"/>
    </source>
</evidence>
<keyword evidence="4" id="KW-0589">Pheromone response</keyword>
<evidence type="ECO:0000256" key="1">
    <source>
        <dbReference type="ARBA" id="ARBA00004141"/>
    </source>
</evidence>
<name>A0A9P6WC16_MAUEX</name>
<evidence type="ECO:0000256" key="9">
    <source>
        <dbReference type="ARBA" id="ARBA00022989"/>
    </source>
</evidence>
<comment type="caution">
    <text evidence="13">The sequence shown here is derived from an EMBL/GenBank/DDBJ whole genome shotgun (WGS) entry which is preliminary data.</text>
</comment>
<accession>A0A9P6WC16</accession>
<keyword evidence="10 12" id="KW-0472">Membrane</keyword>
<dbReference type="PANTHER" id="PTHR12714:SF9">
    <property type="entry name" value="PROTEIN-S-ISOPRENYLCYSTEINE O-METHYLTRANSFERASE"/>
    <property type="match status" value="1"/>
</dbReference>
<evidence type="ECO:0000313" key="13">
    <source>
        <dbReference type="EMBL" id="KAG0667915.1"/>
    </source>
</evidence>
<dbReference type="EC" id="2.1.1.100" evidence="3 12"/>
<dbReference type="GO" id="GO:0005789">
    <property type="term" value="C:endoplasmic reticulum membrane"/>
    <property type="evidence" value="ECO:0007669"/>
    <property type="project" value="UniProtKB-SubCell"/>
</dbReference>
<dbReference type="PROSITE" id="PS51564">
    <property type="entry name" value="SAM_ICMT"/>
    <property type="match status" value="1"/>
</dbReference>
<feature type="transmembrane region" description="Helical" evidence="12">
    <location>
        <begin position="106"/>
        <end position="124"/>
    </location>
</feature>
<gene>
    <name evidence="13" type="ORF">C6P45_005238</name>
</gene>
<evidence type="ECO:0000256" key="11">
    <source>
        <dbReference type="ARBA" id="ARBA00023656"/>
    </source>
</evidence>
<evidence type="ECO:0000256" key="3">
    <source>
        <dbReference type="ARBA" id="ARBA00012151"/>
    </source>
</evidence>